<keyword evidence="3" id="KW-1185">Reference proteome</keyword>
<reference evidence="2 3" key="1">
    <citation type="submission" date="2021-04" db="EMBL/GenBank/DDBJ databases">
        <authorList>
            <person name="Vanwijnsberghe S."/>
        </authorList>
    </citation>
    <scope>NUCLEOTIDE SEQUENCE [LARGE SCALE GENOMIC DNA]</scope>
    <source>
        <strain evidence="2 3">LMG 32171</strain>
    </source>
</reference>
<evidence type="ECO:0000313" key="3">
    <source>
        <dbReference type="Proteomes" id="UP000789752"/>
    </source>
</evidence>
<comment type="caution">
    <text evidence="2">The sequence shown here is derived from an EMBL/GenBank/DDBJ whole genome shotgun (WGS) entry which is preliminary data.</text>
</comment>
<sequence length="164" mass="17238">MGLVIPPFLFVSAAGFIVTNPIAGALSNWPERAGAVSALIGAIQYGTGILGSAMVGIFADGSPWPMGGSLRFLAWAACFAHCASCPPPPLPPAKHPLRAKRIRRSCIAANARRVRRSSRALRCNIEGYVATPGPIRGLLRDDCEHPHAQGAHGAIIPDMPQEAV</sequence>
<dbReference type="InterPro" id="IPR036259">
    <property type="entry name" value="MFS_trans_sf"/>
</dbReference>
<keyword evidence="1" id="KW-0812">Transmembrane</keyword>
<dbReference type="Proteomes" id="UP000789752">
    <property type="component" value="Unassembled WGS sequence"/>
</dbReference>
<name>A0ABM8UAD6_9BURK</name>
<evidence type="ECO:0000313" key="2">
    <source>
        <dbReference type="EMBL" id="CAG4922697.1"/>
    </source>
</evidence>
<dbReference type="SUPFAM" id="SSF103473">
    <property type="entry name" value="MFS general substrate transporter"/>
    <property type="match status" value="1"/>
</dbReference>
<accession>A0ABM8UAD6</accession>
<dbReference type="EMBL" id="CAJQYY010000039">
    <property type="protein sequence ID" value="CAG4922697.1"/>
    <property type="molecule type" value="Genomic_DNA"/>
</dbReference>
<keyword evidence="1" id="KW-1133">Transmembrane helix</keyword>
<dbReference type="RefSeq" id="WP_228983414.1">
    <property type="nucleotide sequence ID" value="NZ_CAJQYY010000039.1"/>
</dbReference>
<protein>
    <recommendedName>
        <fullName evidence="4">MFS transporter</fullName>
    </recommendedName>
</protein>
<gene>
    <name evidence="2" type="ORF">R54767_04918</name>
</gene>
<evidence type="ECO:0000256" key="1">
    <source>
        <dbReference type="SAM" id="Phobius"/>
    </source>
</evidence>
<proteinExistence type="predicted"/>
<feature type="transmembrane region" description="Helical" evidence="1">
    <location>
        <begin position="34"/>
        <end position="59"/>
    </location>
</feature>
<organism evidence="2 3">
    <name type="scientific">Paraburkholderia gardini</name>
    <dbReference type="NCBI Taxonomy" id="2823469"/>
    <lineage>
        <taxon>Bacteria</taxon>
        <taxon>Pseudomonadati</taxon>
        <taxon>Pseudomonadota</taxon>
        <taxon>Betaproteobacteria</taxon>
        <taxon>Burkholderiales</taxon>
        <taxon>Burkholderiaceae</taxon>
        <taxon>Paraburkholderia</taxon>
    </lineage>
</organism>
<keyword evidence="1" id="KW-0472">Membrane</keyword>
<evidence type="ECO:0008006" key="4">
    <source>
        <dbReference type="Google" id="ProtNLM"/>
    </source>
</evidence>
<dbReference type="Gene3D" id="1.20.1720.10">
    <property type="entry name" value="Multidrug resistance protein D"/>
    <property type="match status" value="1"/>
</dbReference>